<proteinExistence type="predicted"/>
<dbReference type="InterPro" id="IPR049574">
    <property type="entry name" value="CrtA-like"/>
</dbReference>
<reference evidence="1 2" key="1">
    <citation type="journal article" date="2018" name="Int. J. Syst. Evol. Microbiol.">
        <title>Adhaeribacter swui sp. nov., isolated from wet mud.</title>
        <authorList>
            <person name="Kim D.U."/>
            <person name="Kim K.W."/>
            <person name="Kang M.S."/>
            <person name="Kim J.Y."/>
            <person name="Jang J.H."/>
            <person name="Kim M.K."/>
        </authorList>
    </citation>
    <scope>NUCLEOTIDE SEQUENCE [LARGE SCALE GENOMIC DNA]</scope>
    <source>
        <strain evidence="1 2">KCTC 52873</strain>
    </source>
</reference>
<evidence type="ECO:0000313" key="2">
    <source>
        <dbReference type="Proteomes" id="UP000515237"/>
    </source>
</evidence>
<organism evidence="1 2">
    <name type="scientific">Adhaeribacter swui</name>
    <dbReference type="NCBI Taxonomy" id="2086471"/>
    <lineage>
        <taxon>Bacteria</taxon>
        <taxon>Pseudomonadati</taxon>
        <taxon>Bacteroidota</taxon>
        <taxon>Cytophagia</taxon>
        <taxon>Cytophagales</taxon>
        <taxon>Hymenobacteraceae</taxon>
        <taxon>Adhaeribacter</taxon>
    </lineage>
</organism>
<dbReference type="KEGG" id="aswu:HUW51_21755"/>
<keyword evidence="1" id="KW-0503">Monooxygenase</keyword>
<sequence>MLAPPLPASFTTLTLFGLKPGQVRWGLAQMGTSPPLLKKVPGLTFFKLLGSGQGRVFSLKPDFNRYGLFATWQNPAAAQDFFKNSALFHEYRKHCQETWTVNLLPYKAHGLWDGLNPFPELIKEPEPEQPIAVLTRAAINWRALPAFWKNGTLTSQALEKATGVLASIGLGELPFVRQATFSIWQNQKHMQAYAYQNPAHRQVMQKTRTGKWYKEELFARFQVLSSEGTWNGVNPMKEVLLVPDF</sequence>
<name>A0A7G7GDH9_9BACT</name>
<gene>
    <name evidence="1" type="ORF">HUW51_21755</name>
</gene>
<dbReference type="EMBL" id="CP055156">
    <property type="protein sequence ID" value="QNF35213.1"/>
    <property type="molecule type" value="Genomic_DNA"/>
</dbReference>
<dbReference type="RefSeq" id="WP_185271704.1">
    <property type="nucleotide sequence ID" value="NZ_CP055156.1"/>
</dbReference>
<keyword evidence="1" id="KW-0560">Oxidoreductase</keyword>
<accession>A0A7G7GDH9</accession>
<dbReference type="GO" id="GO:0004497">
    <property type="term" value="F:monooxygenase activity"/>
    <property type="evidence" value="ECO:0007669"/>
    <property type="project" value="UniProtKB-KW"/>
</dbReference>
<evidence type="ECO:0000313" key="1">
    <source>
        <dbReference type="EMBL" id="QNF35213.1"/>
    </source>
</evidence>
<keyword evidence="2" id="KW-1185">Reference proteome</keyword>
<dbReference type="AlphaFoldDB" id="A0A7G7GDH9"/>
<protein>
    <submittedName>
        <fullName evidence="1">Spheroidene monooxygenase</fullName>
    </submittedName>
</protein>
<dbReference type="CDD" id="cd21650">
    <property type="entry name" value="CrtA-like"/>
    <property type="match status" value="1"/>
</dbReference>
<dbReference type="Proteomes" id="UP000515237">
    <property type="component" value="Chromosome"/>
</dbReference>